<evidence type="ECO:0000313" key="2">
    <source>
        <dbReference type="Proteomes" id="UP000621455"/>
    </source>
</evidence>
<organism evidence="1 2">
    <name type="scientific">Massilia frigida</name>
    <dbReference type="NCBI Taxonomy" id="2609281"/>
    <lineage>
        <taxon>Bacteria</taxon>
        <taxon>Pseudomonadati</taxon>
        <taxon>Pseudomonadota</taxon>
        <taxon>Betaproteobacteria</taxon>
        <taxon>Burkholderiales</taxon>
        <taxon>Oxalobacteraceae</taxon>
        <taxon>Telluria group</taxon>
        <taxon>Massilia</taxon>
    </lineage>
</organism>
<comment type="caution">
    <text evidence="1">The sequence shown here is derived from an EMBL/GenBank/DDBJ whole genome shotgun (WGS) entry which is preliminary data.</text>
</comment>
<dbReference type="EMBL" id="WHJG01000080">
    <property type="protein sequence ID" value="NHZ84064.1"/>
    <property type="molecule type" value="Genomic_DNA"/>
</dbReference>
<name>A0ABX0NKC3_9BURK</name>
<keyword evidence="2" id="KW-1185">Reference proteome</keyword>
<proteinExistence type="predicted"/>
<accession>A0ABX0NKC3</accession>
<protein>
    <submittedName>
        <fullName evidence="1">Transposase</fullName>
    </submittedName>
</protein>
<sequence>MMALRGVNLLTTVTIVAEIGDLHRFASAP</sequence>
<reference evidence="1 2" key="1">
    <citation type="submission" date="2019-10" db="EMBL/GenBank/DDBJ databases">
        <title>Taxonomy of Antarctic Massilia spp.: description of Massilia rubra sp. nov., Massilia aquatica sp. nov., Massilia mucilaginosa sp. nov., Massilia frigida sp. nov. isolated from streams, lakes and regoliths.</title>
        <authorList>
            <person name="Holochova P."/>
            <person name="Sedlacek I."/>
            <person name="Kralova S."/>
            <person name="Maslanova I."/>
            <person name="Busse H.-J."/>
            <person name="Stankova E."/>
            <person name="Vrbovska V."/>
            <person name="Kovarovic V."/>
            <person name="Bartak M."/>
            <person name="Svec P."/>
            <person name="Pantucek R."/>
        </authorList>
    </citation>
    <scope>NUCLEOTIDE SEQUENCE [LARGE SCALE GENOMIC DNA]</scope>
    <source>
        <strain evidence="1 2">CCM 8695</strain>
    </source>
</reference>
<gene>
    <name evidence="1" type="ORF">F2P44_33095</name>
</gene>
<dbReference type="Proteomes" id="UP000621455">
    <property type="component" value="Unassembled WGS sequence"/>
</dbReference>
<evidence type="ECO:0000313" key="1">
    <source>
        <dbReference type="EMBL" id="NHZ84064.1"/>
    </source>
</evidence>